<protein>
    <submittedName>
        <fullName evidence="2">T9SS C-terminal target domain-containing protein</fullName>
    </submittedName>
</protein>
<dbReference type="Pfam" id="PF18962">
    <property type="entry name" value="Por_Secre_tail"/>
    <property type="match status" value="1"/>
</dbReference>
<dbReference type="InterPro" id="IPR026444">
    <property type="entry name" value="Secre_tail"/>
</dbReference>
<comment type="caution">
    <text evidence="2">The sequence shown here is derived from an EMBL/GenBank/DDBJ whole genome shotgun (WGS) entry which is preliminary data.</text>
</comment>
<gene>
    <name evidence="2" type="ORF">D0X99_11925</name>
</gene>
<dbReference type="EMBL" id="QXML01000005">
    <property type="protein sequence ID" value="RIW15146.1"/>
    <property type="molecule type" value="Genomic_DNA"/>
</dbReference>
<organism evidence="2 3">
    <name type="scientific">Algoriphagus lacus</name>
    <dbReference type="NCBI Taxonomy" id="2056311"/>
    <lineage>
        <taxon>Bacteria</taxon>
        <taxon>Pseudomonadati</taxon>
        <taxon>Bacteroidota</taxon>
        <taxon>Cytophagia</taxon>
        <taxon>Cytophagales</taxon>
        <taxon>Cyclobacteriaceae</taxon>
        <taxon>Algoriphagus</taxon>
    </lineage>
</organism>
<evidence type="ECO:0000313" key="3">
    <source>
        <dbReference type="Proteomes" id="UP000283522"/>
    </source>
</evidence>
<keyword evidence="3" id="KW-1185">Reference proteome</keyword>
<name>A0A418PRB6_9BACT</name>
<dbReference type="Proteomes" id="UP000283522">
    <property type="component" value="Unassembled WGS sequence"/>
</dbReference>
<feature type="domain" description="Secretion system C-terminal sorting" evidence="1">
    <location>
        <begin position="1168"/>
        <end position="1244"/>
    </location>
</feature>
<dbReference type="AlphaFoldDB" id="A0A418PRB6"/>
<proteinExistence type="predicted"/>
<dbReference type="RefSeq" id="WP_119478051.1">
    <property type="nucleotide sequence ID" value="NZ_QXML01000005.1"/>
</dbReference>
<evidence type="ECO:0000313" key="2">
    <source>
        <dbReference type="EMBL" id="RIW15146.1"/>
    </source>
</evidence>
<reference evidence="2 3" key="1">
    <citation type="submission" date="2018-09" db="EMBL/GenBank/DDBJ databases">
        <authorList>
            <person name="Wang X."/>
            <person name="Du Z."/>
        </authorList>
    </citation>
    <scope>NUCLEOTIDE SEQUENCE [LARGE SCALE GENOMIC DNA]</scope>
    <source>
        <strain evidence="2 3">N3</strain>
    </source>
</reference>
<dbReference type="OrthoDB" id="9814616at2"/>
<sequence>MLRVLPESIIILFLKRCLLVGLLVLVYGVSWGQTNTWDGSSNNNWNTAANWSLNLVPTAAHDVVFETNASVAVDINSTINSLTIRNNATVTLTSSGGGRTITIDDLNSAIQSGSTLRIAGSTGSGTRSMSILFTGTARTMVIAGTMELTGIGEGSIYNATNSITTVSGLIKLTEGGGTLGAIISNSSNFSLLNGAIYSHEVNGGEIPNASWDTNSTVIITGTTNNIPTGTNQNFGNFSYTSPSFTATGNFSPLDIAGNLTIQNQNSGLLRFENNFTINGNFTVSSGLIGFQTGNNQNRTITTLGNLSVSGGTIDLSRTNGSTGTLEIAGDFDFSGGTITESNVSGNIIFNGPGTPQVFTSGGTVSNTISWTVNSGAFLQMASEGTTVTGGGSFTLSSGATLGITSALGITTSGATGNVQTTTRSYATGANYIYNGNVNQAVGNGLPSTVNSLTIANTGTAGSNTVTLNANRTITTDLSVTSGTFDLGAFTVNRTNGGGTLTLGVNTNLLVGGTSNFPSNYTTRNIDCTSTVNYNAAGNQTLAEVNYGNLVLSGSGVKTLQSGTTQICTNFTLSGTASTTAVTGLTIGGNVDIGTGTTFSAASFTHNVGGNWTNSGTFTAGNSTVNFNSANPGSINTSLGTGSFANISFTGTGTKTINSSLAVSGNITPVSTAVVLSGTNTLTLNTGKIMEITSSGSLSTPGTGKFILEPGSIYVNRSSSNPRLEVKQAITGDKGWRMIGSPVNSTYASLTSGLETQGFPGSTNPTLQPNLLWWDETDKGTTLQGWRQPANLSNSVPAGRGHYFYVFDGASKPSPATGTYSDVLPKTISVTGTEVNLASGIFDFEVTFSARDTNLVAQGETLIEINQADEGFNLIANPTASTIDFNSSSGWTKTNMDESIYVWDPGTSSFLTWNGSVGTLGSGRIAPFQAFWVKTNATNPLLLLSGNGSKTLTPTSFFGRKLEDKPLVIDLHVTGEGMEAESFISFEKDGATGQDPKDAYQLESLAENWLFLYTYGSLKTQSPLVINNQPVLDGEEKVIPLHLAASKGGQAIAGTYLMDWKIPSEWPSKIPVTLMDHINQKAIDMKAESMHSFSFQGPEVPNSGARKSVSEFSAPNAVIFRSPYESGEINARTAASGKPQRPFTIYIGSFPNDRIEYLPDFPKLFAPVPNPFSEQTKIRFYLPVAEKAEVRIYDILGQEVGSFPAQAYEAGIQELDWIPNAIDLTSGMYVIRLSTSSGQFTQKLIKN</sequence>
<dbReference type="NCBIfam" id="TIGR04183">
    <property type="entry name" value="Por_Secre_tail"/>
    <property type="match status" value="1"/>
</dbReference>
<accession>A0A418PRB6</accession>
<evidence type="ECO:0000259" key="1">
    <source>
        <dbReference type="Pfam" id="PF18962"/>
    </source>
</evidence>